<organism evidence="3 4">
    <name type="scientific">Amphilophus citrinellus</name>
    <name type="common">Midas cichlid</name>
    <name type="synonym">Cichlasoma citrinellum</name>
    <dbReference type="NCBI Taxonomy" id="61819"/>
    <lineage>
        <taxon>Eukaryota</taxon>
        <taxon>Metazoa</taxon>
        <taxon>Chordata</taxon>
        <taxon>Craniata</taxon>
        <taxon>Vertebrata</taxon>
        <taxon>Euteleostomi</taxon>
        <taxon>Actinopterygii</taxon>
        <taxon>Neopterygii</taxon>
        <taxon>Teleostei</taxon>
        <taxon>Neoteleostei</taxon>
        <taxon>Acanthomorphata</taxon>
        <taxon>Ovalentaria</taxon>
        <taxon>Cichlomorphae</taxon>
        <taxon>Cichliformes</taxon>
        <taxon>Cichlidae</taxon>
        <taxon>New World cichlids</taxon>
        <taxon>Cichlasomatinae</taxon>
        <taxon>Heroini</taxon>
        <taxon>Amphilophus</taxon>
    </lineage>
</organism>
<reference evidence="3" key="1">
    <citation type="submission" date="2025-08" db="UniProtKB">
        <authorList>
            <consortium name="Ensembl"/>
        </authorList>
    </citation>
    <scope>IDENTIFICATION</scope>
</reference>
<dbReference type="InterPro" id="IPR051387">
    <property type="entry name" value="BAF"/>
</dbReference>
<sequence>MTGNANFSLTMSNTSQKHRNFVSEPMGDKPVTALPGIGPTLGRELQREGINKVQKTHGNTVSDQMGSDLMCGGGFFHLHQRGWSDQVVCQQDSSSLEVSHLKLNQNSQTNPDPDPGCGSSVHAWHGGVQWKC</sequence>
<dbReference type="InterPro" id="IPR004122">
    <property type="entry name" value="BAF_prot"/>
</dbReference>
<dbReference type="Ensembl" id="ENSACIT00000020905.1">
    <property type="protein sequence ID" value="ENSACIP00000020369.1"/>
    <property type="gene ID" value="ENSACIG00000015849.1"/>
</dbReference>
<comment type="subcellular location">
    <subcellularLocation>
        <location evidence="1">Nucleus</location>
    </subcellularLocation>
</comment>
<dbReference type="AlphaFoldDB" id="A0A3Q0S696"/>
<dbReference type="GO" id="GO:0051276">
    <property type="term" value="P:chromosome organization"/>
    <property type="evidence" value="ECO:0007669"/>
    <property type="project" value="TreeGrafter"/>
</dbReference>
<dbReference type="InterPro" id="IPR036617">
    <property type="entry name" value="BAF_sf"/>
</dbReference>
<accession>A0A3Q0S696</accession>
<dbReference type="STRING" id="61819.ENSACIP00000020369"/>
<dbReference type="GO" id="GO:0005634">
    <property type="term" value="C:nucleus"/>
    <property type="evidence" value="ECO:0007669"/>
    <property type="project" value="UniProtKB-SubCell"/>
</dbReference>
<dbReference type="Gene3D" id="1.10.150.40">
    <property type="entry name" value="Barrier-to-autointegration factor, BAF"/>
    <property type="match status" value="1"/>
</dbReference>
<dbReference type="Proteomes" id="UP000261340">
    <property type="component" value="Unplaced"/>
</dbReference>
<protein>
    <recommendedName>
        <fullName evidence="5">Barrier to autointegration factor 1</fullName>
    </recommendedName>
</protein>
<dbReference type="GO" id="GO:0003677">
    <property type="term" value="F:DNA binding"/>
    <property type="evidence" value="ECO:0007669"/>
    <property type="project" value="InterPro"/>
</dbReference>
<dbReference type="GeneTree" id="ENSGT00940000172086"/>
<dbReference type="Pfam" id="PF02961">
    <property type="entry name" value="SAM_BAF"/>
    <property type="match status" value="1"/>
</dbReference>
<evidence type="ECO:0000313" key="4">
    <source>
        <dbReference type="Proteomes" id="UP000261340"/>
    </source>
</evidence>
<evidence type="ECO:0000256" key="2">
    <source>
        <dbReference type="ARBA" id="ARBA00023242"/>
    </source>
</evidence>
<reference evidence="3" key="2">
    <citation type="submission" date="2025-09" db="UniProtKB">
        <authorList>
            <consortium name="Ensembl"/>
        </authorList>
    </citation>
    <scope>IDENTIFICATION</scope>
</reference>
<dbReference type="SMART" id="SM01023">
    <property type="entry name" value="BAF"/>
    <property type="match status" value="1"/>
</dbReference>
<evidence type="ECO:0000313" key="3">
    <source>
        <dbReference type="Ensembl" id="ENSACIP00000020369.1"/>
    </source>
</evidence>
<dbReference type="SUPFAM" id="SSF47798">
    <property type="entry name" value="Barrier-to-autointegration factor, BAF"/>
    <property type="match status" value="1"/>
</dbReference>
<evidence type="ECO:0008006" key="5">
    <source>
        <dbReference type="Google" id="ProtNLM"/>
    </source>
</evidence>
<dbReference type="GO" id="GO:0000793">
    <property type="term" value="C:condensed chromosome"/>
    <property type="evidence" value="ECO:0007669"/>
    <property type="project" value="TreeGrafter"/>
</dbReference>
<evidence type="ECO:0000256" key="1">
    <source>
        <dbReference type="ARBA" id="ARBA00004123"/>
    </source>
</evidence>
<dbReference type="PANTHER" id="PTHR47507:SF6">
    <property type="entry name" value="BARRIER-TO-AUTOINTEGRATION FACTOR"/>
    <property type="match status" value="1"/>
</dbReference>
<keyword evidence="4" id="KW-1185">Reference proteome</keyword>
<dbReference type="PANTHER" id="PTHR47507">
    <property type="entry name" value="BARRIER TO AUTOINTEGRATION FACTOR 2"/>
    <property type="match status" value="1"/>
</dbReference>
<proteinExistence type="predicted"/>
<name>A0A3Q0S696_AMPCI</name>
<keyword evidence="2" id="KW-0539">Nucleus</keyword>